<dbReference type="SUPFAM" id="SSF53613">
    <property type="entry name" value="Ribokinase-like"/>
    <property type="match status" value="1"/>
</dbReference>
<proteinExistence type="predicted"/>
<evidence type="ECO:0000313" key="3">
    <source>
        <dbReference type="Proteomes" id="UP001500518"/>
    </source>
</evidence>
<dbReference type="InterPro" id="IPR011611">
    <property type="entry name" value="PfkB_dom"/>
</dbReference>
<name>A0ABP9KD11_9SPHN</name>
<dbReference type="Gene3D" id="3.40.1190.20">
    <property type="match status" value="1"/>
</dbReference>
<dbReference type="PANTHER" id="PTHR42774">
    <property type="entry name" value="PHOSPHOTRANSFERASE SYSTEM TRANSPORT PROTEIN"/>
    <property type="match status" value="1"/>
</dbReference>
<dbReference type="PANTHER" id="PTHR42774:SF3">
    <property type="entry name" value="KETOHEXOKINASE"/>
    <property type="match status" value="1"/>
</dbReference>
<sequence>MTILCIGRATFDLGYACPSYPQEDGKLSATHFWAGAGGSALNGAITARALGSEVRLFTLLGAGSFAEAVRGELARYGVPFEDFADPAGEVLPVSSIIVVPDGGTRTIIDQQPPQAVARAVPDAACLDGVDVVYCDGFLPEIAVPLARAARERGIPVVLDGGSWKPWTGDLIAQVDHAVVSERFHPPGQGGANILDAVQALGPSVAAITRGPGLISWSDGAERPDIVPPQVDAVDTLGAGDIFHGAYCHFLAAGENVADALTHAAEVAAQSCRHFGTRAWIEARRAA</sequence>
<accession>A0ABP9KD11</accession>
<reference evidence="3" key="1">
    <citation type="journal article" date="2019" name="Int. J. Syst. Evol. Microbiol.">
        <title>The Global Catalogue of Microorganisms (GCM) 10K type strain sequencing project: providing services to taxonomists for standard genome sequencing and annotation.</title>
        <authorList>
            <consortium name="The Broad Institute Genomics Platform"/>
            <consortium name="The Broad Institute Genome Sequencing Center for Infectious Disease"/>
            <person name="Wu L."/>
            <person name="Ma J."/>
        </authorList>
    </citation>
    <scope>NUCLEOTIDE SEQUENCE [LARGE SCALE GENOMIC DNA]</scope>
    <source>
        <strain evidence="3">JCM 18014</strain>
    </source>
</reference>
<dbReference type="GO" id="GO:0016301">
    <property type="term" value="F:kinase activity"/>
    <property type="evidence" value="ECO:0007669"/>
    <property type="project" value="UniProtKB-KW"/>
</dbReference>
<dbReference type="Proteomes" id="UP001500518">
    <property type="component" value="Unassembled WGS sequence"/>
</dbReference>
<dbReference type="InterPro" id="IPR052562">
    <property type="entry name" value="Ketohexokinase-related"/>
</dbReference>
<organism evidence="2 3">
    <name type="scientific">Erythrobacter westpacificensis</name>
    <dbReference type="NCBI Taxonomy" id="1055231"/>
    <lineage>
        <taxon>Bacteria</taxon>
        <taxon>Pseudomonadati</taxon>
        <taxon>Pseudomonadota</taxon>
        <taxon>Alphaproteobacteria</taxon>
        <taxon>Sphingomonadales</taxon>
        <taxon>Erythrobacteraceae</taxon>
        <taxon>Erythrobacter/Porphyrobacter group</taxon>
        <taxon>Erythrobacter</taxon>
    </lineage>
</organism>
<keyword evidence="3" id="KW-1185">Reference proteome</keyword>
<gene>
    <name evidence="2" type="ORF">GCM10023208_17970</name>
</gene>
<dbReference type="RefSeq" id="WP_346032779.1">
    <property type="nucleotide sequence ID" value="NZ_BAABHV010000010.1"/>
</dbReference>
<protein>
    <submittedName>
        <fullName evidence="2">PfkB family carbohydrate kinase</fullName>
    </submittedName>
</protein>
<comment type="caution">
    <text evidence="2">The sequence shown here is derived from an EMBL/GenBank/DDBJ whole genome shotgun (WGS) entry which is preliminary data.</text>
</comment>
<dbReference type="InterPro" id="IPR029056">
    <property type="entry name" value="Ribokinase-like"/>
</dbReference>
<evidence type="ECO:0000313" key="2">
    <source>
        <dbReference type="EMBL" id="GAA5054776.1"/>
    </source>
</evidence>
<evidence type="ECO:0000259" key="1">
    <source>
        <dbReference type="Pfam" id="PF00294"/>
    </source>
</evidence>
<keyword evidence="2" id="KW-0418">Kinase</keyword>
<feature type="domain" description="Carbohydrate kinase PfkB" evidence="1">
    <location>
        <begin position="3"/>
        <end position="278"/>
    </location>
</feature>
<dbReference type="EMBL" id="BAABHV010000010">
    <property type="protein sequence ID" value="GAA5054776.1"/>
    <property type="molecule type" value="Genomic_DNA"/>
</dbReference>
<dbReference type="Pfam" id="PF00294">
    <property type="entry name" value="PfkB"/>
    <property type="match status" value="1"/>
</dbReference>
<keyword evidence="2" id="KW-0808">Transferase</keyword>